<keyword evidence="8" id="KW-0832">Ubl conjugation</keyword>
<dbReference type="InterPro" id="IPR011992">
    <property type="entry name" value="EF-hand-dom_pair"/>
</dbReference>
<dbReference type="PANTHER" id="PTHR18905">
    <property type="entry name" value="NINEIN"/>
    <property type="match status" value="1"/>
</dbReference>
<dbReference type="EMBL" id="AEYP01101849">
    <property type="status" value="NOT_ANNOTATED_CDS"/>
    <property type="molecule type" value="Genomic_DNA"/>
</dbReference>
<dbReference type="STRING" id="9669.ENSMPUP00000015671"/>
<evidence type="ECO:0000256" key="13">
    <source>
        <dbReference type="SAM" id="MobiDB-lite"/>
    </source>
</evidence>
<evidence type="ECO:0000256" key="3">
    <source>
        <dbReference type="ARBA" id="ARBA00022553"/>
    </source>
</evidence>
<feature type="region of interest" description="Disordered" evidence="13">
    <location>
        <begin position="1369"/>
        <end position="1388"/>
    </location>
</feature>
<evidence type="ECO:0000256" key="10">
    <source>
        <dbReference type="ARBA" id="ARBA00023212"/>
    </source>
</evidence>
<keyword evidence="4" id="KW-0493">Microtubule</keyword>
<dbReference type="eggNOG" id="ENOG502QZCC">
    <property type="taxonomic scope" value="Eukaryota"/>
</dbReference>
<dbReference type="InterPro" id="IPR018247">
    <property type="entry name" value="EF_Hand_1_Ca_BS"/>
</dbReference>
<evidence type="ECO:0000256" key="5">
    <source>
        <dbReference type="ARBA" id="ARBA00022723"/>
    </source>
</evidence>
<feature type="region of interest" description="Disordered" evidence="13">
    <location>
        <begin position="136"/>
        <end position="167"/>
    </location>
</feature>
<dbReference type="GO" id="GO:0034454">
    <property type="term" value="P:microtubule anchoring at centrosome"/>
    <property type="evidence" value="ECO:0007669"/>
    <property type="project" value="TreeGrafter"/>
</dbReference>
<feature type="region of interest" description="Disordered" evidence="13">
    <location>
        <begin position="1336"/>
        <end position="1363"/>
    </location>
</feature>
<dbReference type="Ensembl" id="ENSMPUT00000015912.1">
    <property type="protein sequence ID" value="ENSMPUP00000015671.1"/>
    <property type="gene ID" value="ENSMPUG00000015780.1"/>
</dbReference>
<dbReference type="Gene3D" id="1.10.238.10">
    <property type="entry name" value="EF-hand"/>
    <property type="match status" value="2"/>
</dbReference>
<keyword evidence="5" id="KW-0479">Metal-binding</keyword>
<dbReference type="EMBL" id="AEYP01101851">
    <property type="status" value="NOT_ANNOTATED_CDS"/>
    <property type="molecule type" value="Genomic_DNA"/>
</dbReference>
<dbReference type="GO" id="GO:0005509">
    <property type="term" value="F:calcium ion binding"/>
    <property type="evidence" value="ECO:0007669"/>
    <property type="project" value="InterPro"/>
</dbReference>
<feature type="coiled-coil region" evidence="12">
    <location>
        <begin position="396"/>
        <end position="423"/>
    </location>
</feature>
<evidence type="ECO:0000313" key="15">
    <source>
        <dbReference type="Ensembl" id="ENSMPUP00000015671.1"/>
    </source>
</evidence>
<dbReference type="HOGENOM" id="CLU_001462_2_0_1"/>
<keyword evidence="6" id="KW-0677">Repeat</keyword>
<reference evidence="15" key="1">
    <citation type="submission" date="2024-06" db="UniProtKB">
        <authorList>
            <consortium name="Ensembl"/>
        </authorList>
    </citation>
    <scope>IDENTIFICATION</scope>
</reference>
<feature type="coiled-coil region" evidence="12">
    <location>
        <begin position="1673"/>
        <end position="1799"/>
    </location>
</feature>
<keyword evidence="9 12" id="KW-0175">Coiled coil</keyword>
<dbReference type="GO" id="GO:0005874">
    <property type="term" value="C:microtubule"/>
    <property type="evidence" value="ECO:0007669"/>
    <property type="project" value="UniProtKB-KW"/>
</dbReference>
<dbReference type="CDD" id="cd00051">
    <property type="entry name" value="EFh"/>
    <property type="match status" value="1"/>
</dbReference>
<feature type="coiled-coil region" evidence="12">
    <location>
        <begin position="954"/>
        <end position="981"/>
    </location>
</feature>
<feature type="coiled-coil region" evidence="12">
    <location>
        <begin position="666"/>
        <end position="736"/>
    </location>
</feature>
<feature type="coiled-coil region" evidence="12">
    <location>
        <begin position="1505"/>
        <end position="1532"/>
    </location>
</feature>
<dbReference type="GeneTree" id="ENSGT00660000095541"/>
<dbReference type="SMART" id="SM00054">
    <property type="entry name" value="EFh"/>
    <property type="match status" value="3"/>
</dbReference>
<dbReference type="Pfam" id="PF13499">
    <property type="entry name" value="EF-hand_7"/>
    <property type="match status" value="1"/>
</dbReference>
<evidence type="ECO:0000256" key="2">
    <source>
        <dbReference type="ARBA" id="ARBA00022490"/>
    </source>
</evidence>
<evidence type="ECO:0000256" key="6">
    <source>
        <dbReference type="ARBA" id="ARBA00022737"/>
    </source>
</evidence>
<keyword evidence="10" id="KW-0206">Cytoskeleton</keyword>
<dbReference type="EMBL" id="AEYP01101852">
    <property type="status" value="NOT_ANNOTATED_CDS"/>
    <property type="molecule type" value="Genomic_DNA"/>
</dbReference>
<dbReference type="FunFam" id="1.10.238.10:FF:000094">
    <property type="entry name" value="ninein isoform X7"/>
    <property type="match status" value="1"/>
</dbReference>
<evidence type="ECO:0000256" key="11">
    <source>
        <dbReference type="ARBA" id="ARBA00071185"/>
    </source>
</evidence>
<name>M3YWG1_MUSPF</name>
<dbReference type="EMBL" id="AEYP01101848">
    <property type="status" value="NOT_ANNOTATED_CDS"/>
    <property type="molecule type" value="Genomic_DNA"/>
</dbReference>
<dbReference type="EMBL" id="AEYP01101855">
    <property type="status" value="NOT_ANNOTATED_CDS"/>
    <property type="molecule type" value="Genomic_DNA"/>
</dbReference>
<comment type="subcellular location">
    <subcellularLocation>
        <location evidence="1">Cytoplasm</location>
        <location evidence="1">Cytoskeleton</location>
        <location evidence="1">Microtubule organizing center</location>
        <location evidence="1">Centrosome</location>
    </subcellularLocation>
</comment>
<sequence length="1810" mass="206942">MDEEEENHYVSQLREVYSSCDTTGTGFLDREELTQLCLKLHLEKQLPILLQTLLGNDHFARVNFEEFKEGFVAVLSSSAGVGSSDEDSSSLESTASRAVPPKYVSGSKWYGRWSRPEPEPGGPAVGAKFLPEQQAWTSGRGQLRRSASLESVESLKSDEEAESAKEPQNELFEARGQLPAWGSEVFGCLQKPCSPSLDTPESRVRGIWEELGVGSSGHLSEQELAIVCESIGLQGLEKEELKDLFNKLDQDGDGRVSFEEFQLGLFNHEPTSLPESSTPVKPSMSWSHYQVLEEGGCPTATTSSLVSVCSGLRLLCSIDDGTGFAVPEQLIALWAQEGIPNGREILQSLDFNVDEKVNLMELTWALENELMMVGGATQQAALACYREELTFRQGQVEQMAKERDKARQDLEKAEKRNLEFVQEMDDCHSALEQLTEKKIQHLEQGYRERLSLLRSEVERERELFWEQTCKQRAMLEKDLERLRAEEASLREKLTLALKENSRLQKEIIEVVEKLLESEKLVLKLQNDMDFVLKDKLEPQSTELLAQEERFAEVLKEYECKCRDLQDRNDELQAALEGLQARLPPSWHSQPHAQPEEWLLSGHGPAGWNDEVYDNLVVTSGQRGKKGCVDHLEPLLPAAHSPGPTWPEPGDSIPVSLETEIMVEQVKEHCQDLKIQLETKVNSYEREMEAMRRDFMKEREEMQQSFRLEIHMLECRRADLEVLLRKSQELIRGLQDQLQQVTRGPLPERADLGQCCMQALSGPAGLLAQEQDLLEQEQHQRHRTELPRIRKEAEVVWNYELSRMQAQQAAHCKLLVLQPLQEKEEVLLSPLLQVHEEQRQGRGKEMYPHWRSQLLKLQELTGREQGELCKPFALEEERLELAWRNGQTRGRDVPGQLLCHVNAGQSPALAHGGPLESFGLREDGQHVLTAKELASAPPEWLAQVYLCGVDREEANMALEREKDDMKTKLLQLEDVVWALEKEADLRLRLIHALSQKPGILETRLFQMLWHMALDIFLATLEMEGFPGSCYGYWHARHSHVMPAPSRPRPILEHDHGCVVRPAVQLRHQLRTRSPHLLEIPLLDVLANSYVGVSKPQSTLSSQFHHPWNAEGALCQRAWSTKCMRKLKGRVAETVYISPRERRLDCRGCREDGIFAGKYPTRREHQSVDQPLATTPSILALWPLVRKHMGPPSKPTPERRIELDRLSEENELLKNELGRIQQELEAAERTNDAQRKEIEVLKRNQEKSCSEVEELNKQEGKKFFLEDLRVASPSAPSLAQMLYNFITVCVHGQDTEQFKTERLEGLWQLLPNHSITVTQISPMVNFLEHHTIKDDSLNHQCHSDSAPGGSVTRGHQEDHMAGDKASDLRNHSIRQTPQPSHGSIWQTPSEEVLKGRDPQILRHIIVRGCWRLRRGSGAHALPAALESGTRLLKIIIGNNHERNSQKCRDEVSQLNEKVLQQGEVASPHQAQNENCIAIQLLTQRLEEVGQWEELQVSINAHLEEGLKSQQGEHIQKLELELKHMNQECQSLRLSQSQLRDTLEESQDQHTRFSRYREEGGELVVLDNLKGSLRSCLEQFEPLGTRNQPLSQAEDTLLRQSFCYMSWFPLLCDLEEDPQNHISENSHEQSHQPCLGFIPWQLHRANLGLGLAQSQHSEEVHRLQEQMQGLVPRDHVAELQQLLEEERQVAWRFREECLLQKEKGRRLETQWQEEHEKELKDTEEQVEEMGMVLKNVEILLQEKVAELKEQFEKNTKSDLLLKELYVENAHLMKALQVTEEKLQGAQKRNHILEEKVRALNRLISKIASASLSV</sequence>
<dbReference type="SUPFAM" id="SSF47473">
    <property type="entry name" value="EF-hand"/>
    <property type="match status" value="1"/>
</dbReference>
<dbReference type="EMBL" id="AEYP01101853">
    <property type="status" value="NOT_ANNOTATED_CDS"/>
    <property type="molecule type" value="Genomic_DNA"/>
</dbReference>
<evidence type="ECO:0000256" key="12">
    <source>
        <dbReference type="SAM" id="Coils"/>
    </source>
</evidence>
<organism evidence="15">
    <name type="scientific">Mustela putorius furo</name>
    <name type="common">European domestic ferret</name>
    <name type="synonym">Mustela furo</name>
    <dbReference type="NCBI Taxonomy" id="9669"/>
    <lineage>
        <taxon>Eukaryota</taxon>
        <taxon>Metazoa</taxon>
        <taxon>Chordata</taxon>
        <taxon>Craniata</taxon>
        <taxon>Vertebrata</taxon>
        <taxon>Euteleostomi</taxon>
        <taxon>Mammalia</taxon>
        <taxon>Eutheria</taxon>
        <taxon>Laurasiatheria</taxon>
        <taxon>Carnivora</taxon>
        <taxon>Caniformia</taxon>
        <taxon>Musteloidea</taxon>
        <taxon>Mustelidae</taxon>
        <taxon>Mustelinae</taxon>
        <taxon>Mustela</taxon>
    </lineage>
</organism>
<accession>M3YWG1</accession>
<dbReference type="FunFam" id="1.10.238.10:FF:000209">
    <property type="entry name" value="Ninein like"/>
    <property type="match status" value="1"/>
</dbReference>
<evidence type="ECO:0000256" key="4">
    <source>
        <dbReference type="ARBA" id="ARBA00022701"/>
    </source>
</evidence>
<keyword evidence="2" id="KW-0963">Cytoplasm</keyword>
<evidence type="ECO:0000256" key="7">
    <source>
        <dbReference type="ARBA" id="ARBA00022837"/>
    </source>
</evidence>
<feature type="coiled-coil region" evidence="12">
    <location>
        <begin position="547"/>
        <end position="581"/>
    </location>
</feature>
<feature type="compositionally biased region" description="Basic and acidic residues" evidence="13">
    <location>
        <begin position="153"/>
        <end position="167"/>
    </location>
</feature>
<feature type="domain" description="EF-hand" evidence="14">
    <location>
        <begin position="8"/>
        <end position="43"/>
    </location>
</feature>
<dbReference type="PROSITE" id="PS00018">
    <property type="entry name" value="EF_HAND_1"/>
    <property type="match status" value="1"/>
</dbReference>
<evidence type="ECO:0000256" key="8">
    <source>
        <dbReference type="ARBA" id="ARBA00022843"/>
    </source>
</evidence>
<dbReference type="GO" id="GO:0005813">
    <property type="term" value="C:centrosome"/>
    <property type="evidence" value="ECO:0007669"/>
    <property type="project" value="UniProtKB-SubCell"/>
</dbReference>
<dbReference type="InParanoid" id="M3YWG1"/>
<evidence type="ECO:0000256" key="1">
    <source>
        <dbReference type="ARBA" id="ARBA00004300"/>
    </source>
</evidence>
<dbReference type="PANTHER" id="PTHR18905:SF12">
    <property type="entry name" value="NINEIN-LIKE PROTEIN"/>
    <property type="match status" value="1"/>
</dbReference>
<feature type="domain" description="EF-hand" evidence="14">
    <location>
        <begin position="236"/>
        <end position="271"/>
    </location>
</feature>
<evidence type="ECO:0000256" key="9">
    <source>
        <dbReference type="ARBA" id="ARBA00023054"/>
    </source>
</evidence>
<feature type="coiled-coil region" evidence="12">
    <location>
        <begin position="465"/>
        <end position="506"/>
    </location>
</feature>
<protein>
    <recommendedName>
        <fullName evidence="11">Ninein-like protein</fullName>
    </recommendedName>
</protein>
<keyword evidence="7" id="KW-0106">Calcium</keyword>
<dbReference type="PROSITE" id="PS50222">
    <property type="entry name" value="EF_HAND_2"/>
    <property type="match status" value="2"/>
</dbReference>
<feature type="compositionally biased region" description="Polar residues" evidence="13">
    <location>
        <begin position="1371"/>
        <end position="1387"/>
    </location>
</feature>
<proteinExistence type="predicted"/>
<dbReference type="EMBL" id="AEYP01101850">
    <property type="status" value="NOT_ANNOTATED_CDS"/>
    <property type="molecule type" value="Genomic_DNA"/>
</dbReference>
<keyword evidence="3" id="KW-0597">Phosphoprotein</keyword>
<dbReference type="EMBL" id="AEYP01101854">
    <property type="status" value="NOT_ANNOTATED_CDS"/>
    <property type="molecule type" value="Genomic_DNA"/>
</dbReference>
<feature type="coiled-coil region" evidence="12">
    <location>
        <begin position="1201"/>
        <end position="1256"/>
    </location>
</feature>
<evidence type="ECO:0000259" key="14">
    <source>
        <dbReference type="PROSITE" id="PS50222"/>
    </source>
</evidence>
<dbReference type="InterPro" id="IPR002048">
    <property type="entry name" value="EF_hand_dom"/>
</dbReference>
<feature type="compositionally biased region" description="Basic and acidic residues" evidence="13">
    <location>
        <begin position="1352"/>
        <end position="1363"/>
    </location>
</feature>